<reference evidence="2 3" key="1">
    <citation type="submission" date="2018-06" db="EMBL/GenBank/DDBJ databases">
        <authorList>
            <consortium name="Pathogen Informatics"/>
            <person name="Doyle S."/>
        </authorList>
    </citation>
    <scope>NUCLEOTIDE SEQUENCE [LARGE SCALE GENOMIC DNA]</scope>
    <source>
        <strain evidence="2 3">NCTC7928</strain>
    </source>
</reference>
<keyword evidence="1" id="KW-1133">Transmembrane helix</keyword>
<evidence type="ECO:0000313" key="2">
    <source>
        <dbReference type="EMBL" id="STF42129.1"/>
    </source>
</evidence>
<feature type="transmembrane region" description="Helical" evidence="1">
    <location>
        <begin position="21"/>
        <end position="38"/>
    </location>
</feature>
<evidence type="ECO:0000256" key="1">
    <source>
        <dbReference type="SAM" id="Phobius"/>
    </source>
</evidence>
<name>A0A376LCX7_ECOLX</name>
<evidence type="ECO:0000313" key="3">
    <source>
        <dbReference type="Proteomes" id="UP000254877"/>
    </source>
</evidence>
<organism evidence="2 3">
    <name type="scientific">Escherichia coli</name>
    <dbReference type="NCBI Taxonomy" id="562"/>
    <lineage>
        <taxon>Bacteria</taxon>
        <taxon>Pseudomonadati</taxon>
        <taxon>Pseudomonadota</taxon>
        <taxon>Gammaproteobacteria</taxon>
        <taxon>Enterobacterales</taxon>
        <taxon>Enterobacteriaceae</taxon>
        <taxon>Escherichia</taxon>
    </lineage>
</organism>
<keyword evidence="1" id="KW-0812">Transmembrane</keyword>
<dbReference type="EMBL" id="UGAB01000002">
    <property type="protein sequence ID" value="STF42129.1"/>
    <property type="molecule type" value="Genomic_DNA"/>
</dbReference>
<dbReference type="Proteomes" id="UP000254877">
    <property type="component" value="Unassembled WGS sequence"/>
</dbReference>
<accession>A0A376LCX7</accession>
<protein>
    <submittedName>
        <fullName evidence="2">Uncharacterized protein</fullName>
    </submittedName>
</protein>
<sequence>MVWQFPMALMVQIARLLNLESLWYSFPMVLILAMGILPI</sequence>
<keyword evidence="1" id="KW-0472">Membrane</keyword>
<dbReference type="AlphaFoldDB" id="A0A376LCX7"/>
<proteinExistence type="predicted"/>
<gene>
    <name evidence="2" type="ORF">NCTC7928_02755</name>
</gene>